<dbReference type="PANTHER" id="PTHR30429:SF0">
    <property type="entry name" value="METHIONINE-BINDING LIPOPROTEIN METQ"/>
    <property type="match status" value="1"/>
</dbReference>
<dbReference type="PIRSF" id="PIRSF002854">
    <property type="entry name" value="MetQ"/>
    <property type="match status" value="1"/>
</dbReference>
<sequence length="277" mass="31030">MRAYKIVFFAVALLFSMALTACSGSDQEANGSEKKEIKIGATAGPYSDQVTEGIKPYLEKKGYKVEVVEFNDYVQPNIALDKGSIDANVFQNELYMKEFAKSRNLDIVEVIKVPTAPIGIYSKKHKSIDEVEEGTTVATSNDPVNQARALIMLQQLGWITLKEGVDPTKASEKDIAKYNKKIVIKPLEPAQLPRALEDVDYSFINGNFAISSGLKLKDAVVLEKTPPHYMIGVTVRGKDKGAQFVKDIIEAYKSEEFKKLNEENEKYEGYVWPDWMK</sequence>
<dbReference type="PROSITE" id="PS51257">
    <property type="entry name" value="PROKAR_LIPOPROTEIN"/>
    <property type="match status" value="1"/>
</dbReference>
<dbReference type="EMBL" id="AFEU01000002">
    <property type="protein sequence ID" value="EIJ79783.1"/>
    <property type="molecule type" value="Genomic_DNA"/>
</dbReference>
<keyword evidence="2 8" id="KW-0732">Signal</keyword>
<evidence type="ECO:0000313" key="10">
    <source>
        <dbReference type="Proteomes" id="UP000010523"/>
    </source>
</evidence>
<dbReference type="Pfam" id="PF03180">
    <property type="entry name" value="Lipoprotein_9"/>
    <property type="match status" value="1"/>
</dbReference>
<evidence type="ECO:0000256" key="2">
    <source>
        <dbReference type="ARBA" id="ARBA00022729"/>
    </source>
</evidence>
<dbReference type="InterPro" id="IPR004872">
    <property type="entry name" value="Lipoprotein_NlpA"/>
</dbReference>
<evidence type="ECO:0000256" key="3">
    <source>
        <dbReference type="ARBA" id="ARBA00023136"/>
    </source>
</evidence>
<evidence type="ECO:0000256" key="5">
    <source>
        <dbReference type="ARBA" id="ARBA00023288"/>
    </source>
</evidence>
<evidence type="ECO:0000256" key="1">
    <source>
        <dbReference type="ARBA" id="ARBA00004635"/>
    </source>
</evidence>
<dbReference type="RefSeq" id="WP_003351165.1">
    <property type="nucleotide sequence ID" value="NZ_AFEU01000002.1"/>
</dbReference>
<feature type="signal peptide" evidence="8">
    <location>
        <begin position="1"/>
        <end position="21"/>
    </location>
</feature>
<evidence type="ECO:0000256" key="6">
    <source>
        <dbReference type="PIRNR" id="PIRNR002854"/>
    </source>
</evidence>
<dbReference type="eggNOG" id="COG1464">
    <property type="taxonomic scope" value="Bacteria"/>
</dbReference>
<evidence type="ECO:0000256" key="8">
    <source>
        <dbReference type="SAM" id="SignalP"/>
    </source>
</evidence>
<dbReference type="Gene3D" id="3.40.190.10">
    <property type="entry name" value="Periplasmic binding protein-like II"/>
    <property type="match status" value="2"/>
</dbReference>
<keyword evidence="10" id="KW-1185">Reference proteome</keyword>
<dbReference type="SUPFAM" id="SSF53850">
    <property type="entry name" value="Periplasmic binding protein-like II"/>
    <property type="match status" value="1"/>
</dbReference>
<protein>
    <recommendedName>
        <fullName evidence="6">Lipoprotein</fullName>
    </recommendedName>
</protein>
<gene>
    <name evidence="9" type="ORF">PB1_05442</name>
</gene>
<organism evidence="9 10">
    <name type="scientific">Bacillus methanolicus PB1</name>
    <dbReference type="NCBI Taxonomy" id="997296"/>
    <lineage>
        <taxon>Bacteria</taxon>
        <taxon>Bacillati</taxon>
        <taxon>Bacillota</taxon>
        <taxon>Bacilli</taxon>
        <taxon>Bacillales</taxon>
        <taxon>Bacillaceae</taxon>
        <taxon>Bacillus</taxon>
    </lineage>
</organism>
<reference evidence="9 10" key="1">
    <citation type="journal article" date="2012" name="Appl. Environ. Microbiol.">
        <title>Genome Sequence of Thermotolerant Bacillus methanolicus: Features and Regulation Related to Methylotrophy and Production of L-Lysine and L-Glutamate from Methanol.</title>
        <authorList>
            <person name="Heggeset T.M."/>
            <person name="Krog A."/>
            <person name="Balzer S."/>
            <person name="Wentzel A."/>
            <person name="Ellingsen T.E."/>
            <person name="Brautaset T."/>
        </authorList>
    </citation>
    <scope>NUCLEOTIDE SEQUENCE [LARGE SCALE GENOMIC DNA]</scope>
    <source>
        <strain evidence="9 10">PB1</strain>
    </source>
</reference>
<keyword evidence="5 6" id="KW-0449">Lipoprotein</keyword>
<keyword evidence="3" id="KW-0472">Membrane</keyword>
<dbReference type="STRING" id="997296.PB1_05442"/>
<comment type="similarity">
    <text evidence="6">Belongs to the nlpA lipoprotein family.</text>
</comment>
<keyword evidence="4" id="KW-0564">Palmitate</keyword>
<comment type="subcellular location">
    <subcellularLocation>
        <location evidence="1">Membrane</location>
        <topology evidence="1">Lipid-anchor</topology>
    </subcellularLocation>
</comment>
<name>I3DZW2_BACMT</name>
<evidence type="ECO:0000256" key="4">
    <source>
        <dbReference type="ARBA" id="ARBA00023139"/>
    </source>
</evidence>
<dbReference type="Proteomes" id="UP000010523">
    <property type="component" value="Unassembled WGS sequence"/>
</dbReference>
<feature type="lipid moiety-binding region" description="S-diacylglycerol cysteine" evidence="7">
    <location>
        <position position="22"/>
    </location>
</feature>
<feature type="chain" id="PRO_5038835026" description="Lipoprotein" evidence="8">
    <location>
        <begin position="22"/>
        <end position="277"/>
    </location>
</feature>
<dbReference type="GO" id="GO:0016020">
    <property type="term" value="C:membrane"/>
    <property type="evidence" value="ECO:0007669"/>
    <property type="project" value="UniProtKB-SubCell"/>
</dbReference>
<comment type="caution">
    <text evidence="9">The sequence shown here is derived from an EMBL/GenBank/DDBJ whole genome shotgun (WGS) entry which is preliminary data.</text>
</comment>
<dbReference type="PATRIC" id="fig|997296.3.peg.1165"/>
<dbReference type="PANTHER" id="PTHR30429">
    <property type="entry name" value="D-METHIONINE-BINDING LIPOPROTEIN METQ"/>
    <property type="match status" value="1"/>
</dbReference>
<evidence type="ECO:0000256" key="7">
    <source>
        <dbReference type="PIRSR" id="PIRSR002854-1"/>
    </source>
</evidence>
<accession>I3DZW2</accession>
<evidence type="ECO:0000313" key="9">
    <source>
        <dbReference type="EMBL" id="EIJ79783.1"/>
    </source>
</evidence>
<proteinExistence type="inferred from homology"/>
<dbReference type="OrthoDB" id="9812878at2"/>
<dbReference type="AlphaFoldDB" id="I3DZW2"/>